<gene>
    <name evidence="8" type="ORF">POL72_02885</name>
</gene>
<keyword evidence="4" id="KW-0408">Iron</keyword>
<dbReference type="Gene3D" id="3.90.380.10">
    <property type="entry name" value="Naphthalene 1,2-dioxygenase Alpha Subunit, Chain A, domain 1"/>
    <property type="match status" value="1"/>
</dbReference>
<dbReference type="Pfam" id="PF00355">
    <property type="entry name" value="Rieske"/>
    <property type="match status" value="1"/>
</dbReference>
<evidence type="ECO:0000256" key="1">
    <source>
        <dbReference type="ARBA" id="ARBA00022714"/>
    </source>
</evidence>
<keyword evidence="3" id="KW-0560">Oxidoreductase</keyword>
<evidence type="ECO:0000313" key="8">
    <source>
        <dbReference type="EMBL" id="MDC0676669.1"/>
    </source>
</evidence>
<reference evidence="8 9" key="1">
    <citation type="submission" date="2023-01" db="EMBL/GenBank/DDBJ databases">
        <title>Minimal conservation of predation-associated metabolite biosynthetic gene clusters underscores biosynthetic potential of Myxococcota including descriptions for ten novel species: Archangium lansinium sp. nov., Myxococcus landrumus sp. nov., Nannocystis bai.</title>
        <authorList>
            <person name="Ahearne A."/>
            <person name="Stevens C."/>
            <person name="Dowd S."/>
        </authorList>
    </citation>
    <scope>NUCLEOTIDE SEQUENCE [LARGE SCALE GENOMIC DNA]</scope>
    <source>
        <strain evidence="8 9">WIWO2</strain>
    </source>
</reference>
<dbReference type="GO" id="GO:0051213">
    <property type="term" value="F:dioxygenase activity"/>
    <property type="evidence" value="ECO:0007669"/>
    <property type="project" value="UniProtKB-KW"/>
</dbReference>
<feature type="domain" description="Rieske" evidence="7">
    <location>
        <begin position="7"/>
        <end position="111"/>
    </location>
</feature>
<protein>
    <submittedName>
        <fullName evidence="8">Aromatic ring-hydroxylating dioxygenase subunit alpha</fullName>
    </submittedName>
</protein>
<dbReference type="Proteomes" id="UP001217485">
    <property type="component" value="Unassembled WGS sequence"/>
</dbReference>
<dbReference type="SUPFAM" id="SSF55961">
    <property type="entry name" value="Bet v1-like"/>
    <property type="match status" value="1"/>
</dbReference>
<organism evidence="8 9">
    <name type="scientific">Sorangium atrum</name>
    <dbReference type="NCBI Taxonomy" id="2995308"/>
    <lineage>
        <taxon>Bacteria</taxon>
        <taxon>Pseudomonadati</taxon>
        <taxon>Myxococcota</taxon>
        <taxon>Polyangia</taxon>
        <taxon>Polyangiales</taxon>
        <taxon>Polyangiaceae</taxon>
        <taxon>Sorangium</taxon>
    </lineage>
</organism>
<feature type="region of interest" description="Disordered" evidence="6">
    <location>
        <begin position="190"/>
        <end position="209"/>
    </location>
</feature>
<dbReference type="InterPro" id="IPR017941">
    <property type="entry name" value="Rieske_2Fe-2S"/>
</dbReference>
<dbReference type="SUPFAM" id="SSF50022">
    <property type="entry name" value="ISP domain"/>
    <property type="match status" value="1"/>
</dbReference>
<dbReference type="PANTHER" id="PTHR21266">
    <property type="entry name" value="IRON-SULFUR DOMAIN CONTAINING PROTEIN"/>
    <property type="match status" value="1"/>
</dbReference>
<dbReference type="InterPro" id="IPR036922">
    <property type="entry name" value="Rieske_2Fe-2S_sf"/>
</dbReference>
<dbReference type="PANTHER" id="PTHR21266:SF60">
    <property type="entry name" value="3-KETOSTEROID-9-ALPHA-MONOOXYGENASE, OXYGENASE COMPONENT"/>
    <property type="match status" value="1"/>
</dbReference>
<dbReference type="RefSeq" id="WP_272093447.1">
    <property type="nucleotide sequence ID" value="NZ_JAQNDK010000001.1"/>
</dbReference>
<evidence type="ECO:0000256" key="4">
    <source>
        <dbReference type="ARBA" id="ARBA00023004"/>
    </source>
</evidence>
<dbReference type="InterPro" id="IPR050584">
    <property type="entry name" value="Cholesterol_7-desaturase"/>
</dbReference>
<evidence type="ECO:0000256" key="2">
    <source>
        <dbReference type="ARBA" id="ARBA00022723"/>
    </source>
</evidence>
<comment type="caution">
    <text evidence="8">The sequence shown here is derived from an EMBL/GenBank/DDBJ whole genome shotgun (WGS) entry which is preliminary data.</text>
</comment>
<evidence type="ECO:0000256" key="6">
    <source>
        <dbReference type="SAM" id="MobiDB-lite"/>
    </source>
</evidence>
<keyword evidence="1" id="KW-0001">2Fe-2S</keyword>
<evidence type="ECO:0000256" key="5">
    <source>
        <dbReference type="ARBA" id="ARBA00023014"/>
    </source>
</evidence>
<evidence type="ECO:0000313" key="9">
    <source>
        <dbReference type="Proteomes" id="UP001217485"/>
    </source>
</evidence>
<dbReference type="PROSITE" id="PS51296">
    <property type="entry name" value="RIESKE"/>
    <property type="match status" value="1"/>
</dbReference>
<keyword evidence="5" id="KW-0411">Iron-sulfur</keyword>
<keyword evidence="9" id="KW-1185">Reference proteome</keyword>
<keyword evidence="2" id="KW-0479">Metal-binding</keyword>
<dbReference type="EMBL" id="JAQNDK010000001">
    <property type="protein sequence ID" value="MDC0676669.1"/>
    <property type="molecule type" value="Genomic_DNA"/>
</dbReference>
<keyword evidence="8" id="KW-0223">Dioxygenase</keyword>
<evidence type="ECO:0000259" key="7">
    <source>
        <dbReference type="PROSITE" id="PS51296"/>
    </source>
</evidence>
<evidence type="ECO:0000256" key="3">
    <source>
        <dbReference type="ARBA" id="ARBA00023002"/>
    </source>
</evidence>
<accession>A0ABT5BR81</accession>
<name>A0ABT5BR81_9BACT</name>
<sequence>MFLREYWYVACASSQLGDAPRAVRVLDRDIVVFRGGGRRPRALADRCCHRGVKLSLGRVTQGALACGYHGWRYSGGGECVHIPSLAGGRRIPERCGVPAFPCAEQDGYVWVWLGESHGGAPPPAPSIDGFAAHRWDQGSVELGCASIKGLENNLDWCHPAFAHPWTHWQFYTALFRGLREELLELRSTPDGMTLRGPVPEDGGAPGQRSQQTLLSFKLPDRVEVRSLGGPSRRIVLHFVPTAPDRCRLEWMIARALPFGARVRFRQEEPAILRQDRILLESAELACAEPGALREHHVEADAPALLLRRILESAARGEWEQRRASLPERRVIRVMA</sequence>
<proteinExistence type="predicted"/>
<dbReference type="Gene3D" id="2.102.10.10">
    <property type="entry name" value="Rieske [2Fe-2S] iron-sulphur domain"/>
    <property type="match status" value="1"/>
</dbReference>